<name>A0ABD0N4P6_CIRMR</name>
<feature type="non-terminal residue" evidence="2">
    <location>
        <position position="139"/>
    </location>
</feature>
<gene>
    <name evidence="2" type="ORF">M9458_048358</name>
</gene>
<reference evidence="2 3" key="1">
    <citation type="submission" date="2024-05" db="EMBL/GenBank/DDBJ databases">
        <title>Genome sequencing and assembly of Indian major carp, Cirrhinus mrigala (Hamilton, 1822).</title>
        <authorList>
            <person name="Mohindra V."/>
            <person name="Chowdhury L.M."/>
            <person name="Lal K."/>
            <person name="Jena J.K."/>
        </authorList>
    </citation>
    <scope>NUCLEOTIDE SEQUENCE [LARGE SCALE GENOMIC DNA]</scope>
    <source>
        <strain evidence="2">CM1030</strain>
        <tissue evidence="2">Blood</tissue>
    </source>
</reference>
<feature type="non-terminal residue" evidence="2">
    <location>
        <position position="1"/>
    </location>
</feature>
<dbReference type="Proteomes" id="UP001529510">
    <property type="component" value="Unassembled WGS sequence"/>
</dbReference>
<feature type="region of interest" description="Disordered" evidence="1">
    <location>
        <begin position="82"/>
        <end position="108"/>
    </location>
</feature>
<accession>A0ABD0N4P6</accession>
<dbReference type="EMBL" id="JAMKFB020000024">
    <property type="protein sequence ID" value="KAL0157112.1"/>
    <property type="molecule type" value="Genomic_DNA"/>
</dbReference>
<organism evidence="2 3">
    <name type="scientific">Cirrhinus mrigala</name>
    <name type="common">Mrigala</name>
    <dbReference type="NCBI Taxonomy" id="683832"/>
    <lineage>
        <taxon>Eukaryota</taxon>
        <taxon>Metazoa</taxon>
        <taxon>Chordata</taxon>
        <taxon>Craniata</taxon>
        <taxon>Vertebrata</taxon>
        <taxon>Euteleostomi</taxon>
        <taxon>Actinopterygii</taxon>
        <taxon>Neopterygii</taxon>
        <taxon>Teleostei</taxon>
        <taxon>Ostariophysi</taxon>
        <taxon>Cypriniformes</taxon>
        <taxon>Cyprinidae</taxon>
        <taxon>Labeoninae</taxon>
        <taxon>Labeonini</taxon>
        <taxon>Cirrhinus</taxon>
    </lineage>
</organism>
<feature type="compositionally biased region" description="Basic and acidic residues" evidence="1">
    <location>
        <begin position="1"/>
        <end position="13"/>
    </location>
</feature>
<evidence type="ECO:0000313" key="3">
    <source>
        <dbReference type="Proteomes" id="UP001529510"/>
    </source>
</evidence>
<evidence type="ECO:0000313" key="2">
    <source>
        <dbReference type="EMBL" id="KAL0157112.1"/>
    </source>
</evidence>
<comment type="caution">
    <text evidence="2">The sequence shown here is derived from an EMBL/GenBank/DDBJ whole genome shotgun (WGS) entry which is preliminary data.</text>
</comment>
<dbReference type="AlphaFoldDB" id="A0ABD0N4P6"/>
<sequence length="139" mass="14694">HIPSDRPEPRHVSSDTPRLQPVMMASVLDTPLVSVRAANIPVASGPSNPAIKEVLPLAAALPLMAVAIWCVWAAHCAPEVPSDLRSAPEVSSDHESAPEASPVGEAVPMPPEVSALAVEPPKEAVFTYELSWLCHESGR</sequence>
<feature type="region of interest" description="Disordered" evidence="1">
    <location>
        <begin position="1"/>
        <end position="20"/>
    </location>
</feature>
<evidence type="ECO:0000256" key="1">
    <source>
        <dbReference type="SAM" id="MobiDB-lite"/>
    </source>
</evidence>
<protein>
    <submittedName>
        <fullName evidence="2">Uncharacterized protein</fullName>
    </submittedName>
</protein>
<proteinExistence type="predicted"/>
<keyword evidence="3" id="KW-1185">Reference proteome</keyword>